<dbReference type="Proteomes" id="UP000054564">
    <property type="component" value="Unassembled WGS sequence"/>
</dbReference>
<protein>
    <submittedName>
        <fullName evidence="1">Uncharacterized protein</fullName>
    </submittedName>
</protein>
<sequence>MTQRICRYKLDYSNGHLNSHQGKTLPAKLYEGGRIYDMVAEFSLIERDLWTDSYTTEPNYAMRTYAMARQFMYLFTNIMGSSDAGPELKFWSNYLRV</sequence>
<reference evidence="2" key="1">
    <citation type="submission" date="2014-03" db="EMBL/GenBank/DDBJ databases">
        <title>The Genome Sequence of Puccinia striiformis f. sp. tritici PST-78.</title>
        <authorList>
            <consortium name="The Broad Institute Genome Sequencing Platform"/>
            <person name="Cuomo C."/>
            <person name="Hulbert S."/>
            <person name="Chen X."/>
            <person name="Walker B."/>
            <person name="Young S.K."/>
            <person name="Zeng Q."/>
            <person name="Gargeya S."/>
            <person name="Fitzgerald M."/>
            <person name="Haas B."/>
            <person name="Abouelleil A."/>
            <person name="Alvarado L."/>
            <person name="Arachchi H.M."/>
            <person name="Berlin A.M."/>
            <person name="Chapman S.B."/>
            <person name="Goldberg J."/>
            <person name="Griggs A."/>
            <person name="Gujja S."/>
            <person name="Hansen M."/>
            <person name="Howarth C."/>
            <person name="Imamovic A."/>
            <person name="Larimer J."/>
            <person name="McCowan C."/>
            <person name="Montmayeur A."/>
            <person name="Murphy C."/>
            <person name="Neiman D."/>
            <person name="Pearson M."/>
            <person name="Priest M."/>
            <person name="Roberts A."/>
            <person name="Saif S."/>
            <person name="Shea T."/>
            <person name="Sisk P."/>
            <person name="Sykes S."/>
            <person name="Wortman J."/>
            <person name="Nusbaum C."/>
            <person name="Birren B."/>
        </authorList>
    </citation>
    <scope>NUCLEOTIDE SEQUENCE [LARGE SCALE GENOMIC DNA]</scope>
    <source>
        <strain evidence="2">race PST-78</strain>
    </source>
</reference>
<proteinExistence type="predicted"/>
<organism evidence="1 2">
    <name type="scientific">Puccinia striiformis f. sp. tritici PST-78</name>
    <dbReference type="NCBI Taxonomy" id="1165861"/>
    <lineage>
        <taxon>Eukaryota</taxon>
        <taxon>Fungi</taxon>
        <taxon>Dikarya</taxon>
        <taxon>Basidiomycota</taxon>
        <taxon>Pucciniomycotina</taxon>
        <taxon>Pucciniomycetes</taxon>
        <taxon>Pucciniales</taxon>
        <taxon>Pucciniaceae</taxon>
        <taxon>Puccinia</taxon>
    </lineage>
</organism>
<gene>
    <name evidence="1" type="ORF">PSTG_19862</name>
</gene>
<evidence type="ECO:0000313" key="1">
    <source>
        <dbReference type="EMBL" id="KNE86774.1"/>
    </source>
</evidence>
<dbReference type="EMBL" id="AJIL01008171">
    <property type="protein sequence ID" value="KNE86774.1"/>
    <property type="molecule type" value="Genomic_DNA"/>
</dbReference>
<keyword evidence="2" id="KW-1185">Reference proteome</keyword>
<evidence type="ECO:0000313" key="2">
    <source>
        <dbReference type="Proteomes" id="UP000054564"/>
    </source>
</evidence>
<name>A0A0L0UJ74_9BASI</name>
<feature type="non-terminal residue" evidence="1">
    <location>
        <position position="97"/>
    </location>
</feature>
<dbReference type="AlphaFoldDB" id="A0A0L0UJ74"/>
<comment type="caution">
    <text evidence="1">The sequence shown here is derived from an EMBL/GenBank/DDBJ whole genome shotgun (WGS) entry which is preliminary data.</text>
</comment>
<accession>A0A0L0UJ74</accession>